<accession>A0ABR0ZYB6</accession>
<evidence type="ECO:0000256" key="3">
    <source>
        <dbReference type="ARBA" id="ARBA00022989"/>
    </source>
</evidence>
<proteinExistence type="predicted"/>
<protein>
    <submittedName>
        <fullName evidence="6">Protein stum-like protein</fullName>
    </submittedName>
</protein>
<evidence type="ECO:0000313" key="6">
    <source>
        <dbReference type="EMBL" id="KAK6489827.1"/>
    </source>
</evidence>
<name>A0ABR0ZYB6_HUSHU</name>
<dbReference type="Proteomes" id="UP001369086">
    <property type="component" value="Unassembled WGS sequence"/>
</dbReference>
<keyword evidence="3 5" id="KW-1133">Transmembrane helix</keyword>
<evidence type="ECO:0000256" key="4">
    <source>
        <dbReference type="ARBA" id="ARBA00023136"/>
    </source>
</evidence>
<dbReference type="InterPro" id="IPR026673">
    <property type="entry name" value="SPEC3/Stum"/>
</dbReference>
<gene>
    <name evidence="6" type="ORF">HHUSO_G6753</name>
</gene>
<keyword evidence="7" id="KW-1185">Reference proteome</keyword>
<dbReference type="EMBL" id="JAHFZB010000005">
    <property type="protein sequence ID" value="KAK6489827.1"/>
    <property type="molecule type" value="Genomic_DNA"/>
</dbReference>
<dbReference type="PANTHER" id="PTHR21676:SF6">
    <property type="entry name" value="PROTEIN STUM"/>
    <property type="match status" value="1"/>
</dbReference>
<evidence type="ECO:0000256" key="2">
    <source>
        <dbReference type="ARBA" id="ARBA00022692"/>
    </source>
</evidence>
<comment type="subcellular location">
    <subcellularLocation>
        <location evidence="1">Membrane</location>
        <topology evidence="1">Multi-pass membrane protein</topology>
    </subcellularLocation>
</comment>
<evidence type="ECO:0000256" key="1">
    <source>
        <dbReference type="ARBA" id="ARBA00004141"/>
    </source>
</evidence>
<feature type="non-terminal residue" evidence="6">
    <location>
        <position position="119"/>
    </location>
</feature>
<dbReference type="Pfam" id="PF15795">
    <property type="entry name" value="Spec3"/>
    <property type="match status" value="1"/>
</dbReference>
<feature type="transmembrane region" description="Helical" evidence="5">
    <location>
        <begin position="12"/>
        <end position="31"/>
    </location>
</feature>
<dbReference type="PANTHER" id="PTHR21676">
    <property type="entry name" value="PROTEIN STUM"/>
    <property type="match status" value="1"/>
</dbReference>
<feature type="transmembrane region" description="Helical" evidence="5">
    <location>
        <begin position="51"/>
        <end position="84"/>
    </location>
</feature>
<keyword evidence="4 5" id="KW-0472">Membrane</keyword>
<comment type="caution">
    <text evidence="6">The sequence shown here is derived from an EMBL/GenBank/DDBJ whole genome shotgun (WGS) entry which is preliminary data.</text>
</comment>
<organism evidence="6 7">
    <name type="scientific">Huso huso</name>
    <name type="common">Beluga</name>
    <name type="synonym">Acipenser huso</name>
    <dbReference type="NCBI Taxonomy" id="61971"/>
    <lineage>
        <taxon>Eukaryota</taxon>
        <taxon>Metazoa</taxon>
        <taxon>Chordata</taxon>
        <taxon>Craniata</taxon>
        <taxon>Vertebrata</taxon>
        <taxon>Euteleostomi</taxon>
        <taxon>Actinopterygii</taxon>
        <taxon>Chondrostei</taxon>
        <taxon>Acipenseriformes</taxon>
        <taxon>Acipenseridae</taxon>
        <taxon>Huso</taxon>
    </lineage>
</organism>
<sequence length="119" mass="12972">MACHVTQLRLISLIYGTVVSGLTLLCCSVPPALTGGVVGNDERLALVCFNLWVGLAQLFTVTFLLIGWVWSITWGVIMLVLFYLKRTAHCTMPTQAEAAAFSTSSESGHFHCDQSDLHV</sequence>
<reference evidence="6 7" key="1">
    <citation type="submission" date="2021-05" db="EMBL/GenBank/DDBJ databases">
        <authorList>
            <person name="Zahm M."/>
            <person name="Klopp C."/>
            <person name="Cabau C."/>
            <person name="Kuhl H."/>
            <person name="Suciu R."/>
            <person name="Ciorpac M."/>
            <person name="Holostenco D."/>
            <person name="Gessner J."/>
            <person name="Wuertz S."/>
            <person name="Hohne C."/>
            <person name="Stock M."/>
            <person name="Gislard M."/>
            <person name="Lluch J."/>
            <person name="Milhes M."/>
            <person name="Lampietro C."/>
            <person name="Lopez Roques C."/>
            <person name="Donnadieu C."/>
            <person name="Du K."/>
            <person name="Schartl M."/>
            <person name="Guiguen Y."/>
        </authorList>
    </citation>
    <scope>NUCLEOTIDE SEQUENCE [LARGE SCALE GENOMIC DNA]</scope>
    <source>
        <strain evidence="6">Hh-F2</strain>
        <tissue evidence="6">Blood</tissue>
    </source>
</reference>
<keyword evidence="2 5" id="KW-0812">Transmembrane</keyword>
<evidence type="ECO:0000313" key="7">
    <source>
        <dbReference type="Proteomes" id="UP001369086"/>
    </source>
</evidence>
<evidence type="ECO:0000256" key="5">
    <source>
        <dbReference type="SAM" id="Phobius"/>
    </source>
</evidence>